<accession>A0A7I8VXM7</accession>
<dbReference type="EMBL" id="CAJFCJ010000013">
    <property type="protein sequence ID" value="CAD5120992.1"/>
    <property type="molecule type" value="Genomic_DNA"/>
</dbReference>
<dbReference type="InterPro" id="IPR057546">
    <property type="entry name" value="HEAT_GCN1"/>
</dbReference>
<keyword evidence="4" id="KW-0175">Coiled coil</keyword>
<dbReference type="PANTHER" id="PTHR23346:SF7">
    <property type="entry name" value="STALLED RIBOSOME SENSOR GCN1"/>
    <property type="match status" value="1"/>
</dbReference>
<dbReference type="InterPro" id="IPR016024">
    <property type="entry name" value="ARM-type_fold"/>
</dbReference>
<sequence>MAPETLKEELILLKDVLKLVSSINLRDQRRACKEIFKLIASYGDSTNEVFKVVSDLLKTGLQRQNSKTSNKLLPGIVSYIAQNGHAEKFVPYWEKSLKAFRKDCIKSKSTSFIASNFILCTILLIGPKTNVDPKLFIESISKLCSIAFVDERARKLVQKYLNRYFSSFPKEGPENLLNNLPKIEETDDLCFYFIVIQYLKRENNEDAIKNITTEIAPQFCKLLLSSKTELPLHHLDICKLILGLVDNSEMDSIYISPIEKNMLRNPETAISILRVMLESTNLNMSRHCSMLAKHISLALRNKEESIRKESLLAVNALAKTVDDGEAMYKFIKLLFDIIGGSEGKITQPGIKAILVEAIGKTIVDITPHLEIADKVCELFLPLIKTEVNDSLLNNIILAFGKWGLIAKKKLPSNVHQYLFKQSLTMKNSTPNAKCYYLKCMYDLIVEHDQNLEKEMIKIADKGTANLGNSQIVVQSLIAICILWKMGNYGNGYSDYMKQSLPNYLKSTVYLSFKTLVQAPGNLRLDISRMVESLYKHQLITDTKTFASTLTIGLLQADNKERKDHVAIIKRNVALECDDFIINILDELGEKLSEFSGDIVERTILDLCSCLVDKKLESKIAFLMNVCLSVHSDKISNCTFLWNKLLRQLNLNWNDCSEIKYIQKFTNPNELSEDWKRSVKNLALTHDKFTKEFVKESMKGLRENYVEGVEEKDVAIMNHPEDDLWDISILINEEAGDSKKNLKKENKLYSYEEQLAEIEIRREVTRKRIAEGKAINLTKKQEELKKAQMKKEKEIRDKLKAVYGEVDKACILLQQCSTSISENLIENVLESLRLHLNSLLTAKLAAACLFKLTDFLWRKKADAQKVFCRELVASGFCRLIGNRQIVDKVLSDWSSEDLFAQIRRAITYLNIECKKKSTFGLAFLVCFFDKVTADEHFLNDSEVRENICNIILSHANEEYDSPEFIANRIAYLLTKYSMPNNATIEDLTGKTIEIFVSKIFYLSEEHSLELVYTILDTIQNKHYILRKTGVICMDHLLTVIEEFAPEIMERVQARILVANFDGTEEDYAVADDDSDDESFSLQISKKYAVALAVKKLLSNHSIPEPNTNVINYAIYDLQHDQRAVRVAAANAIVDSLQTVENIATFCGDIMTTYENLCHIEPPKYDEMGRIVVPASPDLYEKRSTVIYCLYLISVNMKLDESLAMSFVDFYLNLALRDNNKIIREKVLYSAKKAIESFGQDYHLELINLVDDWIKTSEGQSDILDEQHHCAVVMLGSLGKFLDRSDQRVISILKRLITCLNTPSSVVQMSVANCLADLADALEDDLPTYIRHLLNSLFSLNAYAERVGCAYGVAALIKAYGINGWWDFEITDQVKGALSNKKCFQFRESALLLVEKCCYLLGKACGPMVSELIQYLLDCCADSNKHVREAAEDTAKAIMSNLTHTGVKLILPDILKGLTVDSWRTKASSIDMLGAVAFCAPKQLSEFLPGIVPKLIDALSDSHQKVTEAGRHALSRIGNVIKNEEIQTVVPILLDTVIEPAKHTKLCLETLASTRFQNQVDPPSLALIMPVVLRSFLDRSVQNRTMASNIVGNLFSISSKEHVHPYLESVMNGLQQTLIDPAPEVRANSAAALASVYKTVKNSSEVVSFIKWLKEMIKSENSTVDRSGAAQGISYIWSVTDDSTLERNVLTIVNVIKDYENVSPYERDGHLQIFLYLPEIIGERFEKFIPIIINPILTSLSDENEYVRDMALKCGTGIINNFYQAAIEMMLPELLSGTTDDNWRIRLASISLLGDLLYKITGISGKMTTETSNEDDSLGTEKMNTSLLVGLGIEKRDLVLAALYMSRSDVTSQVRNSATHVWKAVVSHTPKTLKEILPILFDRIIELLSADSYDKRQVAARALGDVVKKLGEKVLSQIIPILETGLDHESESKRHGVCVGLAEVVKSSNRDHLLVYADTLVPTMFKALIDPSENVRERAADMFQVLQEAIGNKAVEEILPKLTKALREETEDERALDALKQLLKVKSKVILPHLVPVLIAPPINTTALAHLAAVAGDSLTRFLPKIIPALLVVLSKEEDVSDKFDECCEVLTAPRDFQAGRAVIDDLSDECRSESLVRRAAACNLLWKYLKARKTFPMEWIDKISRIVFTLYLVPNDKVLAAATKCLSVLLDSFDIEDWSKSISLLRQNMRFVMSEAKDKEVPGFGVPRLGLVPLSGLLKKLLMTSKPDVKEGAALMLHDALRRSPTKSLLEVGQALCGSIIRLLTEKHSVTLKIPLIDCLMILMQKVSHLLKFFLSQISTAITRGLSEPNRPLRQKSVNLAMVCFPYMQKMKSLLIDTLQGLKQDDIQMRDTYILTIRYALLYCSEHMGQQNIDEIHQVMTSIMLHDSTNRHLSAGCLGVLIAKDFENQQSLLKTSIEKTLSPSSSAEERHAHILVLMTALKEGAEKIFDNDEIKSKICSAIKYAAMSSKLPVNVCGLKAVGFALYYLASNPNLTIPSGLLEVLQKTIDNDTIDVRLVIAKSIVYISTAVKDDEVLRDSLLIPFTKILLRIVKDKNSAVRCSAEVGLVRILKGLQDTKDLALSVLKRESQTVADTAEDTLNRLCEKKRKEIDNYDFLESLDHTCTL</sequence>
<protein>
    <submittedName>
        <fullName evidence="6">DgyrCDS9536</fullName>
    </submittedName>
</protein>
<feature type="domain" description="TOG" evidence="5">
    <location>
        <begin position="1318"/>
        <end position="1548"/>
    </location>
</feature>
<comment type="similarity">
    <text evidence="1">Belongs to the GCN1 family.</text>
</comment>
<evidence type="ECO:0000256" key="2">
    <source>
        <dbReference type="ARBA" id="ARBA00022737"/>
    </source>
</evidence>
<dbReference type="PANTHER" id="PTHR23346">
    <property type="entry name" value="TRANSLATIONAL ACTIVATOR GCN1-RELATED"/>
    <property type="match status" value="1"/>
</dbReference>
<dbReference type="InterPro" id="IPR021133">
    <property type="entry name" value="HEAT_type_2"/>
</dbReference>
<proteinExistence type="inferred from homology"/>
<dbReference type="Gene3D" id="1.25.10.10">
    <property type="entry name" value="Leucine-rich Repeat Variant"/>
    <property type="match status" value="4"/>
</dbReference>
<dbReference type="PROSITE" id="PS50077">
    <property type="entry name" value="HEAT_REPEAT"/>
    <property type="match status" value="3"/>
</dbReference>
<dbReference type="InterPro" id="IPR034085">
    <property type="entry name" value="TOG"/>
</dbReference>
<keyword evidence="2" id="KW-0677">Repeat</keyword>
<evidence type="ECO:0000259" key="5">
    <source>
        <dbReference type="SMART" id="SM01349"/>
    </source>
</evidence>
<dbReference type="OrthoDB" id="5148094at2759"/>
<dbReference type="SMART" id="SM01349">
    <property type="entry name" value="TOG"/>
    <property type="match status" value="1"/>
</dbReference>
<comment type="caution">
    <text evidence="6">The sequence shown here is derived from an EMBL/GenBank/DDBJ whole genome shotgun (WGS) entry which is preliminary data.</text>
</comment>
<evidence type="ECO:0000256" key="3">
    <source>
        <dbReference type="PROSITE-ProRule" id="PRU00103"/>
    </source>
</evidence>
<dbReference type="SUPFAM" id="SSF48371">
    <property type="entry name" value="ARM repeat"/>
    <property type="match status" value="5"/>
</dbReference>
<dbReference type="InterPro" id="IPR056810">
    <property type="entry name" value="GNC1-like_N"/>
</dbReference>
<dbReference type="GO" id="GO:0006417">
    <property type="term" value="P:regulation of translation"/>
    <property type="evidence" value="ECO:0007669"/>
    <property type="project" value="TreeGrafter"/>
</dbReference>
<keyword evidence="7" id="KW-1185">Reference proteome</keyword>
<dbReference type="InterPro" id="IPR011989">
    <property type="entry name" value="ARM-like"/>
</dbReference>
<name>A0A7I8VXM7_9ANNE</name>
<evidence type="ECO:0000256" key="4">
    <source>
        <dbReference type="SAM" id="Coils"/>
    </source>
</evidence>
<dbReference type="Pfam" id="PF24984">
    <property type="entry name" value="HEAT_EF3_GNC1"/>
    <property type="match status" value="1"/>
</dbReference>
<dbReference type="Pfam" id="PF24993">
    <property type="entry name" value="GNC1_N"/>
    <property type="match status" value="1"/>
</dbReference>
<evidence type="ECO:0000313" key="6">
    <source>
        <dbReference type="EMBL" id="CAD5120992.1"/>
    </source>
</evidence>
<dbReference type="Pfam" id="PF23271">
    <property type="entry name" value="HEAT_GCN1"/>
    <property type="match status" value="2"/>
</dbReference>
<feature type="repeat" description="HEAT" evidence="3">
    <location>
        <begin position="1958"/>
        <end position="1995"/>
    </location>
</feature>
<organism evidence="6 7">
    <name type="scientific">Dimorphilus gyrociliatus</name>
    <dbReference type="NCBI Taxonomy" id="2664684"/>
    <lineage>
        <taxon>Eukaryota</taxon>
        <taxon>Metazoa</taxon>
        <taxon>Spiralia</taxon>
        <taxon>Lophotrochozoa</taxon>
        <taxon>Annelida</taxon>
        <taxon>Polychaeta</taxon>
        <taxon>Polychaeta incertae sedis</taxon>
        <taxon>Dinophilidae</taxon>
        <taxon>Dimorphilus</taxon>
    </lineage>
</organism>
<feature type="repeat" description="HEAT" evidence="3">
    <location>
        <begin position="1489"/>
        <end position="1526"/>
    </location>
</feature>
<gene>
    <name evidence="6" type="ORF">DGYR_LOCUS8997</name>
</gene>
<feature type="coiled-coil region" evidence="4">
    <location>
        <begin position="740"/>
        <end position="796"/>
    </location>
</feature>
<dbReference type="GO" id="GO:0005829">
    <property type="term" value="C:cytosol"/>
    <property type="evidence" value="ECO:0007669"/>
    <property type="project" value="TreeGrafter"/>
</dbReference>
<dbReference type="Proteomes" id="UP000549394">
    <property type="component" value="Unassembled WGS sequence"/>
</dbReference>
<evidence type="ECO:0000256" key="1">
    <source>
        <dbReference type="ARBA" id="ARBA00007366"/>
    </source>
</evidence>
<dbReference type="Pfam" id="PF25801">
    <property type="entry name" value="HEAT_GCN1_C_2"/>
    <property type="match status" value="1"/>
</dbReference>
<dbReference type="Pfam" id="PF24987">
    <property type="entry name" value="HEAT_EF3_N"/>
    <property type="match status" value="1"/>
</dbReference>
<reference evidence="6 7" key="1">
    <citation type="submission" date="2020-08" db="EMBL/GenBank/DDBJ databases">
        <authorList>
            <person name="Hejnol A."/>
        </authorList>
    </citation>
    <scope>NUCLEOTIDE SEQUENCE [LARGE SCALE GENOMIC DNA]</scope>
</reference>
<feature type="repeat" description="HEAT" evidence="3">
    <location>
        <begin position="2499"/>
        <end position="2537"/>
    </location>
</feature>
<dbReference type="GO" id="GO:0019887">
    <property type="term" value="F:protein kinase regulator activity"/>
    <property type="evidence" value="ECO:0007669"/>
    <property type="project" value="TreeGrafter"/>
</dbReference>
<evidence type="ECO:0000313" key="7">
    <source>
        <dbReference type="Proteomes" id="UP000549394"/>
    </source>
</evidence>
<dbReference type="GO" id="GO:0034198">
    <property type="term" value="P:cellular response to amino acid starvation"/>
    <property type="evidence" value="ECO:0007669"/>
    <property type="project" value="TreeGrafter"/>
</dbReference>